<keyword evidence="3" id="KW-1185">Reference proteome</keyword>
<comment type="caution">
    <text evidence="2">The sequence shown here is derived from an EMBL/GenBank/DDBJ whole genome shotgun (WGS) entry which is preliminary data.</text>
</comment>
<evidence type="ECO:0000313" key="3">
    <source>
        <dbReference type="Proteomes" id="UP000192578"/>
    </source>
</evidence>
<accession>A0A1W0X500</accession>
<gene>
    <name evidence="2" type="ORF">BV898_03421</name>
</gene>
<sequence>MLLVSVRAFSASTVPAAFVDPLLGAAHLRSWKLRLREPGNFAGEGCECRRSSPSGLYRGSAHRYRVPRPPK</sequence>
<evidence type="ECO:0000256" key="1">
    <source>
        <dbReference type="SAM" id="MobiDB-lite"/>
    </source>
</evidence>
<proteinExistence type="predicted"/>
<reference evidence="3" key="1">
    <citation type="submission" date="2017-01" db="EMBL/GenBank/DDBJ databases">
        <title>Comparative genomics of anhydrobiosis in the tardigrade Hypsibius dujardini.</title>
        <authorList>
            <person name="Yoshida Y."/>
            <person name="Koutsovoulos G."/>
            <person name="Laetsch D."/>
            <person name="Stevens L."/>
            <person name="Kumar S."/>
            <person name="Horikawa D."/>
            <person name="Ishino K."/>
            <person name="Komine S."/>
            <person name="Tomita M."/>
            <person name="Blaxter M."/>
            <person name="Arakawa K."/>
        </authorList>
    </citation>
    <scope>NUCLEOTIDE SEQUENCE [LARGE SCALE GENOMIC DNA]</scope>
    <source>
        <strain evidence="3">Z151</strain>
    </source>
</reference>
<dbReference type="EMBL" id="MTYJ01000016">
    <property type="protein sequence ID" value="OQV22596.1"/>
    <property type="molecule type" value="Genomic_DNA"/>
</dbReference>
<dbReference type="Proteomes" id="UP000192578">
    <property type="component" value="Unassembled WGS sequence"/>
</dbReference>
<protein>
    <submittedName>
        <fullName evidence="2">Uncharacterized protein</fullName>
    </submittedName>
</protein>
<evidence type="ECO:0000313" key="2">
    <source>
        <dbReference type="EMBL" id="OQV22596.1"/>
    </source>
</evidence>
<feature type="region of interest" description="Disordered" evidence="1">
    <location>
        <begin position="47"/>
        <end position="71"/>
    </location>
</feature>
<organism evidence="2 3">
    <name type="scientific">Hypsibius exemplaris</name>
    <name type="common">Freshwater tardigrade</name>
    <dbReference type="NCBI Taxonomy" id="2072580"/>
    <lineage>
        <taxon>Eukaryota</taxon>
        <taxon>Metazoa</taxon>
        <taxon>Ecdysozoa</taxon>
        <taxon>Tardigrada</taxon>
        <taxon>Eutardigrada</taxon>
        <taxon>Parachela</taxon>
        <taxon>Hypsibioidea</taxon>
        <taxon>Hypsibiidae</taxon>
        <taxon>Hypsibius</taxon>
    </lineage>
</organism>
<dbReference type="AlphaFoldDB" id="A0A1W0X500"/>
<feature type="compositionally biased region" description="Basic residues" evidence="1">
    <location>
        <begin position="60"/>
        <end position="71"/>
    </location>
</feature>
<name>A0A1W0X500_HYPEX</name>